<feature type="compositionally biased region" description="Basic and acidic residues" evidence="1">
    <location>
        <begin position="297"/>
        <end position="311"/>
    </location>
</feature>
<name>A0A4Z1FVU4_9HELO</name>
<protein>
    <submittedName>
        <fullName evidence="2">Uncharacterized protein</fullName>
    </submittedName>
</protein>
<proteinExistence type="predicted"/>
<gene>
    <name evidence="2" type="ORF">BPAE_0042g00430</name>
</gene>
<evidence type="ECO:0000313" key="2">
    <source>
        <dbReference type="EMBL" id="TGO27430.1"/>
    </source>
</evidence>
<evidence type="ECO:0000256" key="1">
    <source>
        <dbReference type="SAM" id="MobiDB-lite"/>
    </source>
</evidence>
<feature type="region of interest" description="Disordered" evidence="1">
    <location>
        <begin position="275"/>
        <end position="326"/>
    </location>
</feature>
<organism evidence="2 3">
    <name type="scientific">Botrytis paeoniae</name>
    <dbReference type="NCBI Taxonomy" id="278948"/>
    <lineage>
        <taxon>Eukaryota</taxon>
        <taxon>Fungi</taxon>
        <taxon>Dikarya</taxon>
        <taxon>Ascomycota</taxon>
        <taxon>Pezizomycotina</taxon>
        <taxon>Leotiomycetes</taxon>
        <taxon>Helotiales</taxon>
        <taxon>Sclerotiniaceae</taxon>
        <taxon>Botrytis</taxon>
    </lineage>
</organism>
<keyword evidence="3" id="KW-1185">Reference proteome</keyword>
<accession>A0A4Z1FVU4</accession>
<dbReference type="AlphaFoldDB" id="A0A4Z1FVU4"/>
<reference evidence="2 3" key="1">
    <citation type="submission" date="2017-12" db="EMBL/GenBank/DDBJ databases">
        <title>Comparative genomics of Botrytis spp.</title>
        <authorList>
            <person name="Valero-Jimenez C.A."/>
            <person name="Tapia P."/>
            <person name="Veloso J."/>
            <person name="Silva-Moreno E."/>
            <person name="Staats M."/>
            <person name="Valdes J.H."/>
            <person name="Van Kan J.A.L."/>
        </authorList>
    </citation>
    <scope>NUCLEOTIDE SEQUENCE [LARGE SCALE GENOMIC DNA]</scope>
    <source>
        <strain evidence="2 3">Bp0003</strain>
    </source>
</reference>
<evidence type="ECO:0000313" key="3">
    <source>
        <dbReference type="Proteomes" id="UP000297910"/>
    </source>
</evidence>
<comment type="caution">
    <text evidence="2">The sequence shown here is derived from an EMBL/GenBank/DDBJ whole genome shotgun (WGS) entry which is preliminary data.</text>
</comment>
<dbReference type="Proteomes" id="UP000297910">
    <property type="component" value="Unassembled WGS sequence"/>
</dbReference>
<dbReference type="EMBL" id="PQXI01000042">
    <property type="protein sequence ID" value="TGO27430.1"/>
    <property type="molecule type" value="Genomic_DNA"/>
</dbReference>
<sequence>MERAVQACEGMLEEEKETLLYAIQIITRETEAIRIGKLLAKGIKSCRKRIQNETAAMIETIDGYLGRDPPEDPNAIEHPAEECKLAKKITELLELHEAQQQSGDCKAKLTHLMRKLIDILPATPEIDCDGEIWSCGESVTDDSYADKVLVNKHMPSQAEVALMERSTLASQAIIYTFSEDTSTELDWSGKPSVSDLYPRTDEEKLPKMTQEMLRLIHGAGGEGDDGDMYKEALDGSNKQAAIKRRWLCDGKRSMDMDLSDRKRAEIEGLDEVRFQTEFQKEGSSSFVKDDDQDMDDFNDKTHGEKSSKEADFENNPMLGHSRRGKF</sequence>